<protein>
    <submittedName>
        <fullName evidence="2">Nitroreductase family protein</fullName>
    </submittedName>
</protein>
<organism evidence="2 3">
    <name type="scientific">Actinophytocola oryzae</name>
    <dbReference type="NCBI Taxonomy" id="502181"/>
    <lineage>
        <taxon>Bacteria</taxon>
        <taxon>Bacillati</taxon>
        <taxon>Actinomycetota</taxon>
        <taxon>Actinomycetes</taxon>
        <taxon>Pseudonocardiales</taxon>
        <taxon>Pseudonocardiaceae</taxon>
    </lineage>
</organism>
<dbReference type="RefSeq" id="WP_133907167.1">
    <property type="nucleotide sequence ID" value="NZ_SOCP01000017.1"/>
</dbReference>
<dbReference type="OrthoDB" id="8156917at2"/>
<name>A0A4R7V3S6_9PSEU</name>
<accession>A0A4R7V3S6</accession>
<evidence type="ECO:0000256" key="1">
    <source>
        <dbReference type="SAM" id="MobiDB-lite"/>
    </source>
</evidence>
<reference evidence="2 3" key="1">
    <citation type="submission" date="2019-03" db="EMBL/GenBank/DDBJ databases">
        <title>Genomic Encyclopedia of Archaeal and Bacterial Type Strains, Phase II (KMG-II): from individual species to whole genera.</title>
        <authorList>
            <person name="Goeker M."/>
        </authorList>
    </citation>
    <scope>NUCLEOTIDE SEQUENCE [LARGE SCALE GENOMIC DNA]</scope>
    <source>
        <strain evidence="2 3">DSM 45499</strain>
    </source>
</reference>
<dbReference type="PANTHER" id="PTHR23026:SF123">
    <property type="entry name" value="NAD(P)H NITROREDUCTASE RV3131-RELATED"/>
    <property type="match status" value="1"/>
</dbReference>
<gene>
    <name evidence="2" type="ORF">CLV71_11724</name>
</gene>
<dbReference type="InterPro" id="IPR050627">
    <property type="entry name" value="Nitroreductase/BluB"/>
</dbReference>
<dbReference type="Gene3D" id="3.40.109.10">
    <property type="entry name" value="NADH Oxidase"/>
    <property type="match status" value="1"/>
</dbReference>
<feature type="region of interest" description="Disordered" evidence="1">
    <location>
        <begin position="205"/>
        <end position="224"/>
    </location>
</feature>
<dbReference type="EMBL" id="SOCP01000017">
    <property type="protein sequence ID" value="TDV42555.1"/>
    <property type="molecule type" value="Genomic_DNA"/>
</dbReference>
<dbReference type="GO" id="GO:0016491">
    <property type="term" value="F:oxidoreductase activity"/>
    <property type="evidence" value="ECO:0007669"/>
    <property type="project" value="InterPro"/>
</dbReference>
<keyword evidence="3" id="KW-1185">Reference proteome</keyword>
<sequence>MTSVEPDRKTVRAALALASHAPSIHNTQPWRWRIGDGSVHLFADRGRQVVATDPDGRDLIVSCGAALHHLRVAFAALGWATSVHRLPDPALPDHLASLELTSREPTGADVAAAAMISQRRADRRPMSDWPVSPGHLAHIAERARAQGALAVPITDPGARFELAGAIAQAAVIQRGRAGYAVELATWTGRARGGDDGVPAANIPTGGIQDADSREFPHGTLTRPTGKRYGQRTELLVIATSGDDVLSRLRAGEATSAALLAATELGLASCPLSQPLEIAAARDTVRDSVLGGTAEPQLVIRLGWAPISADPLSATPRRAVDDIIEPGDS</sequence>
<proteinExistence type="predicted"/>
<evidence type="ECO:0000313" key="2">
    <source>
        <dbReference type="EMBL" id="TDV42555.1"/>
    </source>
</evidence>
<dbReference type="InterPro" id="IPR000415">
    <property type="entry name" value="Nitroreductase-like"/>
</dbReference>
<comment type="caution">
    <text evidence="2">The sequence shown here is derived from an EMBL/GenBank/DDBJ whole genome shotgun (WGS) entry which is preliminary data.</text>
</comment>
<dbReference type="NCBIfam" id="NF047509">
    <property type="entry name" value="Rv3131_FMN_oxido"/>
    <property type="match status" value="1"/>
</dbReference>
<dbReference type="Proteomes" id="UP000294927">
    <property type="component" value="Unassembled WGS sequence"/>
</dbReference>
<dbReference type="PANTHER" id="PTHR23026">
    <property type="entry name" value="NADPH NITROREDUCTASE"/>
    <property type="match status" value="1"/>
</dbReference>
<evidence type="ECO:0000313" key="3">
    <source>
        <dbReference type="Proteomes" id="UP000294927"/>
    </source>
</evidence>
<dbReference type="SUPFAM" id="SSF55469">
    <property type="entry name" value="FMN-dependent nitroreductase-like"/>
    <property type="match status" value="2"/>
</dbReference>
<dbReference type="AlphaFoldDB" id="A0A4R7V3S6"/>